<dbReference type="Proteomes" id="UP001055108">
    <property type="component" value="Unassembled WGS sequence"/>
</dbReference>
<gene>
    <name evidence="3" type="ORF">NBEOAGPD_1498</name>
</gene>
<dbReference type="RefSeq" id="WP_238302001.1">
    <property type="nucleotide sequence ID" value="NZ_BPQM01000030.1"/>
</dbReference>
<dbReference type="PANTHER" id="PTHR34700">
    <property type="entry name" value="POTASSIUM BINDING PROTEIN KBP"/>
    <property type="match status" value="1"/>
</dbReference>
<feature type="compositionally biased region" description="Low complexity" evidence="1">
    <location>
        <begin position="293"/>
        <end position="307"/>
    </location>
</feature>
<feature type="compositionally biased region" description="Low complexity" evidence="1">
    <location>
        <begin position="324"/>
        <end position="346"/>
    </location>
</feature>
<sequence>MSSAVARSLALAAGGLITGLGLVLALFGADLRQHWSPSPQAALPLAGHEIPQGTAAPPAAPAEAAKPESAGQQPQRQPGALAHHASAAPRFDLVRVEPNGESVVAGRAAPNTTVELLVDGRPVARTSADAEGQFALVPPPLPRGNSEVSLRATGPDGRAITSGQSVAVAVSGTAKPLVALTAPDAPTVVLSRPEAGGAAPSAAAPARSLRIVSVDAQAGGRLDVTGEAQPGAAVRLYLNDTLVAPAQAGPDGRVVVTIGKGVRPGAYRVRLDAADPKTGAVQQRAEAPFSMPETAARVAARPAPTETVRPGTRVAAGTPEAGIAASSTAPPAVSPAAPSAAAPALSGPTEEARTAPPGTFVPEINTAKITRGNSLWQISRRIYGRGNRYTVIYDANQEQIRDPNRIYPGQIFVLPEDKGGTAGRGRG</sequence>
<name>A0AA37MAY9_9HYPH</name>
<dbReference type="AlphaFoldDB" id="A0AA37MAY9"/>
<dbReference type="Gene3D" id="3.10.350.10">
    <property type="entry name" value="LysM domain"/>
    <property type="match status" value="1"/>
</dbReference>
<organism evidence="3 4">
    <name type="scientific">Methylobacterium gregans</name>
    <dbReference type="NCBI Taxonomy" id="374424"/>
    <lineage>
        <taxon>Bacteria</taxon>
        <taxon>Pseudomonadati</taxon>
        <taxon>Pseudomonadota</taxon>
        <taxon>Alphaproteobacteria</taxon>
        <taxon>Hyphomicrobiales</taxon>
        <taxon>Methylobacteriaceae</taxon>
        <taxon>Methylobacterium</taxon>
    </lineage>
</organism>
<comment type="caution">
    <text evidence="3">The sequence shown here is derived from an EMBL/GenBank/DDBJ whole genome shotgun (WGS) entry which is preliminary data.</text>
</comment>
<feature type="domain" description="LysM" evidence="2">
    <location>
        <begin position="365"/>
        <end position="414"/>
    </location>
</feature>
<keyword evidence="4" id="KW-1185">Reference proteome</keyword>
<dbReference type="Pfam" id="PF01476">
    <property type="entry name" value="LysM"/>
    <property type="match status" value="1"/>
</dbReference>
<evidence type="ECO:0000313" key="4">
    <source>
        <dbReference type="Proteomes" id="UP001055108"/>
    </source>
</evidence>
<proteinExistence type="predicted"/>
<evidence type="ECO:0000256" key="1">
    <source>
        <dbReference type="SAM" id="MobiDB-lite"/>
    </source>
</evidence>
<evidence type="ECO:0000313" key="3">
    <source>
        <dbReference type="EMBL" id="GJD78284.1"/>
    </source>
</evidence>
<dbReference type="InterPro" id="IPR018392">
    <property type="entry name" value="LysM"/>
</dbReference>
<evidence type="ECO:0000259" key="2">
    <source>
        <dbReference type="PROSITE" id="PS51782"/>
    </source>
</evidence>
<dbReference type="PROSITE" id="PS51782">
    <property type="entry name" value="LYSM"/>
    <property type="match status" value="1"/>
</dbReference>
<dbReference type="SMART" id="SM00257">
    <property type="entry name" value="LysM"/>
    <property type="match status" value="1"/>
</dbReference>
<protein>
    <recommendedName>
        <fullName evidence="2">LysM domain-containing protein</fullName>
    </recommendedName>
</protein>
<accession>A0AA37MAY9</accession>
<reference evidence="3" key="1">
    <citation type="journal article" date="2016" name="Front. Microbiol.">
        <title>Genome Sequence of the Piezophilic, Mesophilic Sulfate-Reducing Bacterium Desulfovibrio indicus J2T.</title>
        <authorList>
            <person name="Cao J."/>
            <person name="Maignien L."/>
            <person name="Shao Z."/>
            <person name="Alain K."/>
            <person name="Jebbar M."/>
        </authorList>
    </citation>
    <scope>NUCLEOTIDE SEQUENCE</scope>
    <source>
        <strain evidence="3">NBRC 103626</strain>
    </source>
</reference>
<feature type="compositionally biased region" description="Low complexity" evidence="1">
    <location>
        <begin position="55"/>
        <end position="70"/>
    </location>
</feature>
<dbReference type="EMBL" id="BPQM01000030">
    <property type="protein sequence ID" value="GJD78284.1"/>
    <property type="molecule type" value="Genomic_DNA"/>
</dbReference>
<dbReference type="InterPro" id="IPR036779">
    <property type="entry name" value="LysM_dom_sf"/>
</dbReference>
<feature type="region of interest" description="Disordered" evidence="1">
    <location>
        <begin position="293"/>
        <end position="360"/>
    </location>
</feature>
<dbReference type="InterPro" id="IPR052196">
    <property type="entry name" value="Bact_Kbp"/>
</dbReference>
<reference evidence="3" key="2">
    <citation type="submission" date="2021-08" db="EMBL/GenBank/DDBJ databases">
        <authorList>
            <person name="Tani A."/>
            <person name="Ola A."/>
            <person name="Ogura Y."/>
            <person name="Katsura K."/>
            <person name="Hayashi T."/>
        </authorList>
    </citation>
    <scope>NUCLEOTIDE SEQUENCE</scope>
    <source>
        <strain evidence="3">NBRC 103626</strain>
    </source>
</reference>
<feature type="region of interest" description="Disordered" evidence="1">
    <location>
        <begin position="40"/>
        <end position="85"/>
    </location>
</feature>
<dbReference type="PANTHER" id="PTHR34700:SF4">
    <property type="entry name" value="PHAGE-LIKE ELEMENT PBSX PROTEIN XKDP"/>
    <property type="match status" value="1"/>
</dbReference>